<reference evidence="2" key="1">
    <citation type="journal article" date="2017" name="Genome Biol.">
        <title>Comparative genomics reveals high biological diversity and specific adaptations in the industrially and medically important fungal genus Aspergillus.</title>
        <authorList>
            <person name="de Vries R.P."/>
            <person name="Riley R."/>
            <person name="Wiebenga A."/>
            <person name="Aguilar-Osorio G."/>
            <person name="Amillis S."/>
            <person name="Uchima C.A."/>
            <person name="Anderluh G."/>
            <person name="Asadollahi M."/>
            <person name="Askin M."/>
            <person name="Barry K."/>
            <person name="Battaglia E."/>
            <person name="Bayram O."/>
            <person name="Benocci T."/>
            <person name="Braus-Stromeyer S.A."/>
            <person name="Caldana C."/>
            <person name="Canovas D."/>
            <person name="Cerqueira G.C."/>
            <person name="Chen F."/>
            <person name="Chen W."/>
            <person name="Choi C."/>
            <person name="Clum A."/>
            <person name="Dos Santos R.A."/>
            <person name="Damasio A.R."/>
            <person name="Diallinas G."/>
            <person name="Emri T."/>
            <person name="Fekete E."/>
            <person name="Flipphi M."/>
            <person name="Freyberg S."/>
            <person name="Gallo A."/>
            <person name="Gournas C."/>
            <person name="Habgood R."/>
            <person name="Hainaut M."/>
            <person name="Harispe M.L."/>
            <person name="Henrissat B."/>
            <person name="Hilden K.S."/>
            <person name="Hope R."/>
            <person name="Hossain A."/>
            <person name="Karabika E."/>
            <person name="Karaffa L."/>
            <person name="Karanyi Z."/>
            <person name="Krasevec N."/>
            <person name="Kuo A."/>
            <person name="Kusch H."/>
            <person name="LaButti K."/>
            <person name="Lagendijk E.L."/>
            <person name="Lapidus A."/>
            <person name="Levasseur A."/>
            <person name="Lindquist E."/>
            <person name="Lipzen A."/>
            <person name="Logrieco A.F."/>
            <person name="MacCabe A."/>
            <person name="Maekelae M.R."/>
            <person name="Malavazi I."/>
            <person name="Melin P."/>
            <person name="Meyer V."/>
            <person name="Mielnichuk N."/>
            <person name="Miskei M."/>
            <person name="Molnar A.P."/>
            <person name="Mule G."/>
            <person name="Ngan C.Y."/>
            <person name="Orejas M."/>
            <person name="Orosz E."/>
            <person name="Ouedraogo J.P."/>
            <person name="Overkamp K.M."/>
            <person name="Park H.-S."/>
            <person name="Perrone G."/>
            <person name="Piumi F."/>
            <person name="Punt P.J."/>
            <person name="Ram A.F."/>
            <person name="Ramon A."/>
            <person name="Rauscher S."/>
            <person name="Record E."/>
            <person name="Riano-Pachon D.M."/>
            <person name="Robert V."/>
            <person name="Roehrig J."/>
            <person name="Ruller R."/>
            <person name="Salamov A."/>
            <person name="Salih N.S."/>
            <person name="Samson R.A."/>
            <person name="Sandor E."/>
            <person name="Sanguinetti M."/>
            <person name="Schuetze T."/>
            <person name="Sepcic K."/>
            <person name="Shelest E."/>
            <person name="Sherlock G."/>
            <person name="Sophianopoulou V."/>
            <person name="Squina F.M."/>
            <person name="Sun H."/>
            <person name="Susca A."/>
            <person name="Todd R.B."/>
            <person name="Tsang A."/>
            <person name="Unkles S.E."/>
            <person name="van de Wiele N."/>
            <person name="van Rossen-Uffink D."/>
            <person name="Oliveira J.V."/>
            <person name="Vesth T.C."/>
            <person name="Visser J."/>
            <person name="Yu J.-H."/>
            <person name="Zhou M."/>
            <person name="Andersen M.R."/>
            <person name="Archer D.B."/>
            <person name="Baker S.E."/>
            <person name="Benoit I."/>
            <person name="Brakhage A.A."/>
            <person name="Braus G.H."/>
            <person name="Fischer R."/>
            <person name="Frisvad J.C."/>
            <person name="Goldman G.H."/>
            <person name="Houbraken J."/>
            <person name="Oakley B."/>
            <person name="Pocsi I."/>
            <person name="Scazzocchio C."/>
            <person name="Seiboth B."/>
            <person name="vanKuyk P.A."/>
            <person name="Wortman J."/>
            <person name="Dyer P.S."/>
            <person name="Grigoriev I.V."/>
        </authorList>
    </citation>
    <scope>NUCLEOTIDE SEQUENCE [LARGE SCALE GENOMIC DNA]</scope>
    <source>
        <strain evidence="2">ATCC 16872 / CBS 172.66 / WB 5094</strain>
    </source>
</reference>
<keyword evidence="2" id="KW-1185">Reference proteome</keyword>
<dbReference type="Proteomes" id="UP000184546">
    <property type="component" value="Unassembled WGS sequence"/>
</dbReference>
<dbReference type="InterPro" id="IPR027417">
    <property type="entry name" value="P-loop_NTPase"/>
</dbReference>
<dbReference type="EMBL" id="KV878974">
    <property type="protein sequence ID" value="OJK01421.1"/>
    <property type="molecule type" value="Genomic_DNA"/>
</dbReference>
<dbReference type="AlphaFoldDB" id="A0A1L9WYZ6"/>
<protein>
    <submittedName>
        <fullName evidence="1">Uncharacterized protein</fullName>
    </submittedName>
</protein>
<dbReference type="GeneID" id="30974789"/>
<dbReference type="VEuPathDB" id="FungiDB:ASPACDRAFT_41683"/>
<dbReference type="OMA" id="LDETHHI"/>
<name>A0A1L9WYZ6_ASPA1</name>
<organism evidence="1 2">
    <name type="scientific">Aspergillus aculeatus (strain ATCC 16872 / CBS 172.66 / WB 5094)</name>
    <dbReference type="NCBI Taxonomy" id="690307"/>
    <lineage>
        <taxon>Eukaryota</taxon>
        <taxon>Fungi</taxon>
        <taxon>Dikarya</taxon>
        <taxon>Ascomycota</taxon>
        <taxon>Pezizomycotina</taxon>
        <taxon>Eurotiomycetes</taxon>
        <taxon>Eurotiomycetidae</taxon>
        <taxon>Eurotiales</taxon>
        <taxon>Aspergillaceae</taxon>
        <taxon>Aspergillus</taxon>
        <taxon>Aspergillus subgen. Circumdati</taxon>
    </lineage>
</organism>
<proteinExistence type="predicted"/>
<dbReference type="STRING" id="690307.A0A1L9WYZ6"/>
<dbReference type="RefSeq" id="XP_020057760.1">
    <property type="nucleotide sequence ID" value="XM_020200975.1"/>
</dbReference>
<evidence type="ECO:0000313" key="2">
    <source>
        <dbReference type="Proteomes" id="UP000184546"/>
    </source>
</evidence>
<accession>A0A1L9WYZ6</accession>
<dbReference type="OrthoDB" id="2364732at2759"/>
<evidence type="ECO:0000313" key="1">
    <source>
        <dbReference type="EMBL" id="OJK01421.1"/>
    </source>
</evidence>
<dbReference type="SUPFAM" id="SSF52540">
    <property type="entry name" value="P-loop containing nucleoside triphosphate hydrolases"/>
    <property type="match status" value="1"/>
</dbReference>
<sequence length="671" mass="75057">MWVGVEHCVTGPVCTDPETAVMMNTSAQAFTSHTPLHRNFTSSYPTQPPDYPVVSSRAMEKSSSSDGTGVFTPASSTAATIPTDLKKVKTLFGKCTVQGLNKGYVCTCKMGTTESFVSAIDQEASCTECHHSLSKHLEYTQNPAKKQAAVFALSPQPDIHKGPEICPRIDTLLGIAQELDTKHVVYVQGSPVSGKTTLALLLRDFLRQTRKVIFVKGWKRKGSSINYLIQAAYAQGLSQDEVHGDLHSDHNSGLVFILDDAHETCGDFDFWSEIVDARFGKQHGPRFCLFFAHESLRTGSLEARFSRRQPVFKPSRTVTLLPYWPSSMYSVFYTQSELQDVAKRYSATTGCPELSQNGRECLMALTDGHPGMVDALLAYIRQYAGRDFQQYINKDMLSPPTDEFREFLSSNDALEFIRYQPAGKSLPSKYRTNGNLTQTMIDILLRVLRQGNIRFNHKDQDLKLCVKYGFLYTFLDFANKVFCVLPSNVHARFLEYEHSGISEPSFQGVGGGPEIREFCIRVLQSLPPESLQNTFASRRGPAGRVRARADLFQDEFYQSCWSHNIFGGAVTRDWTRTASPRTAVEVPAVGWRIELLHGYAASFDLRAIARECADLVARGKVRHWVVLFCAGEQVRLQGNCENLLHIVFKDDFAKFTVKASGSRLEYSLGQL</sequence>
<gene>
    <name evidence="1" type="ORF">ASPACDRAFT_41683</name>
</gene>